<evidence type="ECO:0000256" key="14">
    <source>
        <dbReference type="RuleBase" id="RU363031"/>
    </source>
</evidence>
<comment type="subunit">
    <text evidence="3">Component of the RNA polymerase I (Pol I) complex consisting of at least 13 subunits.</text>
</comment>
<dbReference type="FunFam" id="2.40.270.10:FF:000011">
    <property type="entry name" value="DNA-directed RNA polymerase subunit beta"/>
    <property type="match status" value="1"/>
</dbReference>
<accession>A0A1A9WUR2</accession>
<comment type="function">
    <text evidence="14">DNA-dependent RNA polymerase catalyzes the transcription of DNA into RNA using the four ribonucleoside triphosphates as substrates.</text>
</comment>
<dbReference type="Proteomes" id="UP000091820">
    <property type="component" value="Unassembled WGS sequence"/>
</dbReference>
<name>A0A1A9WUR2_9MUSC</name>
<dbReference type="InterPro" id="IPR007121">
    <property type="entry name" value="RNA_pol_bsu_CS"/>
</dbReference>
<comment type="similarity">
    <text evidence="2 13">Belongs to the RNA polymerase beta chain family.</text>
</comment>
<dbReference type="InterPro" id="IPR037033">
    <property type="entry name" value="DNA-dir_RNAP_su2_hyb_sf"/>
</dbReference>
<dbReference type="GO" id="GO:0005730">
    <property type="term" value="C:nucleolus"/>
    <property type="evidence" value="ECO:0007669"/>
    <property type="project" value="UniProtKB-SubCell"/>
</dbReference>
<evidence type="ECO:0000259" key="20">
    <source>
        <dbReference type="Pfam" id="PF06883"/>
    </source>
</evidence>
<keyword evidence="10 14" id="KW-0804">Transcription</keyword>
<feature type="domain" description="RNA polymerase Rpb2" evidence="17">
    <location>
        <begin position="178"/>
        <end position="367"/>
    </location>
</feature>
<keyword evidence="7" id="KW-0479">Metal-binding</keyword>
<evidence type="ECO:0000256" key="1">
    <source>
        <dbReference type="ARBA" id="ARBA00004604"/>
    </source>
</evidence>
<dbReference type="GO" id="GO:0003899">
    <property type="term" value="F:DNA-directed RNA polymerase activity"/>
    <property type="evidence" value="ECO:0007669"/>
    <property type="project" value="UniProtKB-EC"/>
</dbReference>
<evidence type="ECO:0000256" key="6">
    <source>
        <dbReference type="ARBA" id="ARBA00022695"/>
    </source>
</evidence>
<dbReference type="Pfam" id="PF06883">
    <property type="entry name" value="RNA_pol_Rpa2_4"/>
    <property type="match status" value="1"/>
</dbReference>
<dbReference type="PROSITE" id="PS01166">
    <property type="entry name" value="RNA_POL_BETA"/>
    <property type="match status" value="1"/>
</dbReference>
<reference evidence="21" key="2">
    <citation type="submission" date="2020-05" db="UniProtKB">
        <authorList>
            <consortium name="EnsemblMetazoa"/>
        </authorList>
    </citation>
    <scope>IDENTIFICATION</scope>
    <source>
        <strain evidence="21">IAEA</strain>
    </source>
</reference>
<dbReference type="Pfam" id="PF04561">
    <property type="entry name" value="RNA_pol_Rpb2_2"/>
    <property type="match status" value="1"/>
</dbReference>
<dbReference type="Gene3D" id="2.40.50.150">
    <property type="match status" value="1"/>
</dbReference>
<sequence>MKTYPELTNSRPEFRKIPEVLNEQLCNLGAPHVNSFNEMLSYGLKNVAKHMQPQYFTTTVGEKVELSIQGITVSKPQVPSVVLDVKDRLIYPAEARQLQRTYGGICSIKLGWAVDGVRKESVDVDLGEIPIMLKSDICNLGALKPIEMIRHGEHDSEWGGIFIIKGHEKIIRMLQIARRNYPIAVKRTSWKDRGVNFSEIGVLIRSVRDDETSYNNVLHYLNNGTCKLMFSNMKFMAYVPVCLIMKCLVNYSDQEIYLRLIRGYEHDEYYLFCIRQMLRDVHEEGLHNNQQCKQYMGKVFRSRFPELPAWSTETEIANFILSQRILIHLQKSTEKFDLLVFMIQKLFACVQENAKLENVDSVMMQDVLTSGHLYQKFLADRLDLWLVYAKKTLLKKLEIPGTLLNTNVILSSLRSSGGIARAMESFLATGNAPSRGNLGLPQSSGLVIMAENINRMRYMSHFRAVHRGSFFTTMRTTEARQLLPDAWGFICPVHTPDGSPCGLLNHLTVTCRVSAAPDEELVKAIPKTLISMGMIPVDSSLLDPDSKLFVVLLEGKHLGYIRQADAAKIVDKLRALKIEGKLPEMLEIAYIPYKKKGKFPGLFLFVGPARLMRPVRNLTFNKIEYIGSLEQVYMEIAIDASEVYPNFTTHIEISKIDFLSNLANLIPLPDYNQSPRNMYQCQMAKQTMGTPCLNWPQQAANKMYRLQTPATPLFRPVHYDNLALDDFAMGSNAIVAVISYTGYDMEDAMIINKSAHERGFAYGSIYKSRFLELRGSSYFARNPQMFELSEHLDNDGLPYPGKRLIHGCPFYCYYDTDQSTYKVVKLDEKEECYVDSVRYCGSFNIKSPRLVCITLRLPRPPTIGDKFASRAGQKGICSQKYPAEDLPFTEMGLIPDIVFNPHGFPSRMTIAMMIETMAGKSAAIHGLVHDATPFRFSEKHTAIDYVGKLLEAGGYNYYGTERLYSGVDGRELTADIFFGIVHYQRLRHMVFDKWQVRSTGPVDALTQQPIKGRKRGGGVRFGEMERDALIAHGAAFLLQDRLFHNSDKTQALACHTCGNILSAQEKSIKRSNVGRFEAMPNTCRLCGNSGELGYIEIPYAFKYLVAELAAVNINARLNLRKL</sequence>
<keyword evidence="4 14" id="KW-0240">DNA-directed RNA polymerase</keyword>
<keyword evidence="9" id="KW-0862">Zinc</keyword>
<evidence type="ECO:0000259" key="18">
    <source>
        <dbReference type="Pfam" id="PF04563"/>
    </source>
</evidence>
<evidence type="ECO:0000256" key="13">
    <source>
        <dbReference type="RuleBase" id="RU000434"/>
    </source>
</evidence>
<dbReference type="CDD" id="cd00653">
    <property type="entry name" value="RNA_pol_B_RPB2"/>
    <property type="match status" value="1"/>
</dbReference>
<dbReference type="GO" id="GO:0006351">
    <property type="term" value="P:DNA-templated transcription"/>
    <property type="evidence" value="ECO:0007669"/>
    <property type="project" value="InterPro"/>
</dbReference>
<dbReference type="InterPro" id="IPR007645">
    <property type="entry name" value="RNA_pol_Rpb2_3"/>
</dbReference>
<dbReference type="FunFam" id="3.90.1800.10:FF:000004">
    <property type="entry name" value="DNA-directed RNA polymerase subunit beta"/>
    <property type="match status" value="1"/>
</dbReference>
<keyword evidence="11" id="KW-0539">Nucleus</keyword>
<keyword evidence="22" id="KW-1185">Reference proteome</keyword>
<dbReference type="InterPro" id="IPR037034">
    <property type="entry name" value="RNA_pol_Rpb2_2_sf"/>
</dbReference>
<evidence type="ECO:0000256" key="12">
    <source>
        <dbReference type="ARBA" id="ARBA00047768"/>
    </source>
</evidence>
<evidence type="ECO:0000256" key="5">
    <source>
        <dbReference type="ARBA" id="ARBA00022679"/>
    </source>
</evidence>
<evidence type="ECO:0000256" key="10">
    <source>
        <dbReference type="ARBA" id="ARBA00023163"/>
    </source>
</evidence>
<evidence type="ECO:0000256" key="11">
    <source>
        <dbReference type="ARBA" id="ARBA00023242"/>
    </source>
</evidence>
<dbReference type="InterPro" id="IPR007644">
    <property type="entry name" value="RNA_pol_bsu_protrusion"/>
</dbReference>
<evidence type="ECO:0000256" key="7">
    <source>
        <dbReference type="ARBA" id="ARBA00022723"/>
    </source>
</evidence>
<dbReference type="Pfam" id="PF04560">
    <property type="entry name" value="RNA_pol_Rpb2_7"/>
    <property type="match status" value="1"/>
</dbReference>
<evidence type="ECO:0000256" key="3">
    <source>
        <dbReference type="ARBA" id="ARBA00011251"/>
    </source>
</evidence>
<dbReference type="Gene3D" id="3.90.1800.10">
    <property type="entry name" value="RNA polymerase alpha subunit dimerisation domain"/>
    <property type="match status" value="1"/>
</dbReference>
<keyword evidence="6 14" id="KW-0548">Nucleotidyltransferase</keyword>
<feature type="domain" description="RNA polymerase Rpb2" evidence="16">
    <location>
        <begin position="1017"/>
        <end position="1118"/>
    </location>
</feature>
<evidence type="ECO:0000259" key="17">
    <source>
        <dbReference type="Pfam" id="PF04561"/>
    </source>
</evidence>
<dbReference type="FunFam" id="3.90.1100.10:FF:000008">
    <property type="entry name" value="DNA-directed RNA polymerase subunit beta"/>
    <property type="match status" value="1"/>
</dbReference>
<protein>
    <recommendedName>
        <fullName evidence="14">DNA-directed RNA polymerase subunit beta</fullName>
        <ecNumber evidence="14">2.7.7.6</ecNumber>
    </recommendedName>
</protein>
<dbReference type="EC" id="2.7.7.6" evidence="14"/>
<dbReference type="Pfam" id="PF04563">
    <property type="entry name" value="RNA_pol_Rpb2_1"/>
    <property type="match status" value="1"/>
</dbReference>
<dbReference type="FunFam" id="3.90.1100.10:FF:000016">
    <property type="entry name" value="DNA-directed RNA polymerase subunit beta"/>
    <property type="match status" value="1"/>
</dbReference>
<feature type="domain" description="RNA polymerase Rpb2" evidence="19">
    <location>
        <begin position="449"/>
        <end position="513"/>
    </location>
</feature>
<dbReference type="InterPro" id="IPR014724">
    <property type="entry name" value="RNA_pol_RPB2_OB-fold"/>
</dbReference>
<proteinExistence type="inferred from homology"/>
<keyword evidence="8" id="KW-0863">Zinc-finger</keyword>
<evidence type="ECO:0000313" key="22">
    <source>
        <dbReference type="Proteomes" id="UP000091820"/>
    </source>
</evidence>
<dbReference type="Gene3D" id="3.90.1110.10">
    <property type="entry name" value="RNA polymerase Rpb2, domain 2"/>
    <property type="match status" value="1"/>
</dbReference>
<dbReference type="EnsemblMetazoa" id="GBRI033117-RA">
    <property type="protein sequence ID" value="GBRI033117-PA"/>
    <property type="gene ID" value="GBRI033117"/>
</dbReference>
<dbReference type="Pfam" id="PF04565">
    <property type="entry name" value="RNA_pol_Rpb2_3"/>
    <property type="match status" value="1"/>
</dbReference>
<dbReference type="GO" id="GO:0003677">
    <property type="term" value="F:DNA binding"/>
    <property type="evidence" value="ECO:0007669"/>
    <property type="project" value="InterPro"/>
</dbReference>
<comment type="subcellular location">
    <subcellularLocation>
        <location evidence="1">Nucleus</location>
        <location evidence="1">Nucleolus</location>
    </subcellularLocation>
</comment>
<evidence type="ECO:0000256" key="9">
    <source>
        <dbReference type="ARBA" id="ARBA00022833"/>
    </source>
</evidence>
<feature type="domain" description="DNA-directed RNA polymerase subunit 2 hybrid-binding" evidence="15">
    <location>
        <begin position="663"/>
        <end position="1015"/>
    </location>
</feature>
<reference evidence="22" key="1">
    <citation type="submission" date="2014-03" db="EMBL/GenBank/DDBJ databases">
        <authorList>
            <person name="Aksoy S."/>
            <person name="Warren W."/>
            <person name="Wilson R.K."/>
        </authorList>
    </citation>
    <scope>NUCLEOTIDE SEQUENCE [LARGE SCALE GENOMIC DNA]</scope>
    <source>
        <strain evidence="22">IAEA</strain>
    </source>
</reference>
<evidence type="ECO:0000256" key="2">
    <source>
        <dbReference type="ARBA" id="ARBA00006835"/>
    </source>
</evidence>
<feature type="domain" description="RNA polymerase beta subunit protrusion" evidence="18">
    <location>
        <begin position="28"/>
        <end position="408"/>
    </location>
</feature>
<comment type="catalytic activity">
    <reaction evidence="12">
        <text>RNA(n) + a ribonucleoside 5'-triphosphate = RNA(n+1) + diphosphate</text>
        <dbReference type="Rhea" id="RHEA:21248"/>
        <dbReference type="Rhea" id="RHEA-COMP:14527"/>
        <dbReference type="Rhea" id="RHEA-COMP:17342"/>
        <dbReference type="ChEBI" id="CHEBI:33019"/>
        <dbReference type="ChEBI" id="CHEBI:61557"/>
        <dbReference type="ChEBI" id="CHEBI:140395"/>
        <dbReference type="EC" id="2.7.7.6"/>
    </reaction>
    <physiologicalReaction direction="left-to-right" evidence="12">
        <dbReference type="Rhea" id="RHEA:21249"/>
    </physiologicalReaction>
</comment>
<evidence type="ECO:0000259" key="19">
    <source>
        <dbReference type="Pfam" id="PF04565"/>
    </source>
</evidence>
<dbReference type="Gene3D" id="3.90.1100.10">
    <property type="match status" value="2"/>
</dbReference>
<dbReference type="InterPro" id="IPR015712">
    <property type="entry name" value="DNA-dir_RNA_pol_su2"/>
</dbReference>
<feature type="domain" description="DNA-directed RNA polymerase I subunit RPA2" evidence="20">
    <location>
        <begin position="558"/>
        <end position="613"/>
    </location>
</feature>
<evidence type="ECO:0000259" key="16">
    <source>
        <dbReference type="Pfam" id="PF04560"/>
    </source>
</evidence>
<keyword evidence="5 14" id="KW-0808">Transferase</keyword>
<dbReference type="VEuPathDB" id="VectorBase:GBRI033117"/>
<dbReference type="SUPFAM" id="SSF64484">
    <property type="entry name" value="beta and beta-prime subunits of DNA dependent RNA-polymerase"/>
    <property type="match status" value="1"/>
</dbReference>
<dbReference type="STRING" id="37001.A0A1A9WUR2"/>
<dbReference type="GO" id="GO:0008270">
    <property type="term" value="F:zinc ion binding"/>
    <property type="evidence" value="ECO:0007669"/>
    <property type="project" value="UniProtKB-KW"/>
</dbReference>
<dbReference type="InterPro" id="IPR007642">
    <property type="entry name" value="RNA_pol_Rpb2_2"/>
</dbReference>
<dbReference type="AlphaFoldDB" id="A0A1A9WUR2"/>
<dbReference type="Pfam" id="PF00562">
    <property type="entry name" value="RNA_pol_Rpb2_6"/>
    <property type="match status" value="1"/>
</dbReference>
<dbReference type="GO" id="GO:0000428">
    <property type="term" value="C:DNA-directed RNA polymerase complex"/>
    <property type="evidence" value="ECO:0007669"/>
    <property type="project" value="UniProtKB-KW"/>
</dbReference>
<dbReference type="Gene3D" id="2.40.270.10">
    <property type="entry name" value="DNA-directed RNA polymerase, subunit 2, domain 6"/>
    <property type="match status" value="1"/>
</dbReference>
<evidence type="ECO:0000256" key="8">
    <source>
        <dbReference type="ARBA" id="ARBA00022771"/>
    </source>
</evidence>
<dbReference type="InterPro" id="IPR007641">
    <property type="entry name" value="RNA_pol_Rpb2_7"/>
</dbReference>
<dbReference type="GO" id="GO:0032549">
    <property type="term" value="F:ribonucleoside binding"/>
    <property type="evidence" value="ECO:0007669"/>
    <property type="project" value="InterPro"/>
</dbReference>
<organism evidence="21 22">
    <name type="scientific">Glossina brevipalpis</name>
    <dbReference type="NCBI Taxonomy" id="37001"/>
    <lineage>
        <taxon>Eukaryota</taxon>
        <taxon>Metazoa</taxon>
        <taxon>Ecdysozoa</taxon>
        <taxon>Arthropoda</taxon>
        <taxon>Hexapoda</taxon>
        <taxon>Insecta</taxon>
        <taxon>Pterygota</taxon>
        <taxon>Neoptera</taxon>
        <taxon>Endopterygota</taxon>
        <taxon>Diptera</taxon>
        <taxon>Brachycera</taxon>
        <taxon>Muscomorpha</taxon>
        <taxon>Hippoboscoidea</taxon>
        <taxon>Glossinidae</taxon>
        <taxon>Glossina</taxon>
    </lineage>
</organism>
<evidence type="ECO:0000313" key="21">
    <source>
        <dbReference type="EnsemblMetazoa" id="GBRI033117-PA"/>
    </source>
</evidence>
<evidence type="ECO:0000259" key="15">
    <source>
        <dbReference type="Pfam" id="PF00562"/>
    </source>
</evidence>
<dbReference type="InterPro" id="IPR009674">
    <property type="entry name" value="Rpa2_dom_4"/>
</dbReference>
<evidence type="ECO:0000256" key="4">
    <source>
        <dbReference type="ARBA" id="ARBA00022478"/>
    </source>
</evidence>
<dbReference type="InterPro" id="IPR007120">
    <property type="entry name" value="DNA-dir_RNAP_su2_dom"/>
</dbReference>
<dbReference type="PANTHER" id="PTHR20856">
    <property type="entry name" value="DNA-DIRECTED RNA POLYMERASE I SUBUNIT 2"/>
    <property type="match status" value="1"/>
</dbReference>